<dbReference type="InterPro" id="IPR029000">
    <property type="entry name" value="Cyclophilin-like_dom_sf"/>
</dbReference>
<dbReference type="Pfam" id="PF00160">
    <property type="entry name" value="Pro_isomerase"/>
    <property type="match status" value="1"/>
</dbReference>
<protein>
    <recommendedName>
        <fullName evidence="1">peptidylprolyl isomerase</fullName>
        <ecNumber evidence="1">5.2.1.8</ecNumber>
    </recommendedName>
</protein>
<keyword evidence="3 7" id="KW-0413">Isomerase</keyword>
<keyword evidence="2" id="KW-0697">Rotamase</keyword>
<dbReference type="RefSeq" id="WP_071905503.1">
    <property type="nucleotide sequence ID" value="NZ_MPIN01000037.1"/>
</dbReference>
<reference evidence="7 8" key="2">
    <citation type="submission" date="2016-12" db="EMBL/GenBank/DDBJ databases">
        <title>Draft Genome Sequence of Cystobacter ferrugineus Strain Cbfe23.</title>
        <authorList>
            <person name="Akbar S."/>
            <person name="Dowd S.E."/>
            <person name="Stevens D.C."/>
        </authorList>
    </citation>
    <scope>NUCLEOTIDE SEQUENCE [LARGE SCALE GENOMIC DNA]</scope>
    <source>
        <strain evidence="7 8">Cbfe23</strain>
    </source>
</reference>
<evidence type="ECO:0000259" key="6">
    <source>
        <dbReference type="PROSITE" id="PS50072"/>
    </source>
</evidence>
<dbReference type="CDD" id="cd00317">
    <property type="entry name" value="cyclophilin"/>
    <property type="match status" value="1"/>
</dbReference>
<evidence type="ECO:0000256" key="2">
    <source>
        <dbReference type="ARBA" id="ARBA00023110"/>
    </source>
</evidence>
<dbReference type="GO" id="GO:0003755">
    <property type="term" value="F:peptidyl-prolyl cis-trans isomerase activity"/>
    <property type="evidence" value="ECO:0007669"/>
    <property type="project" value="UniProtKB-KW"/>
</dbReference>
<dbReference type="Proteomes" id="UP000182229">
    <property type="component" value="Unassembled WGS sequence"/>
</dbReference>
<evidence type="ECO:0000256" key="1">
    <source>
        <dbReference type="ARBA" id="ARBA00013194"/>
    </source>
</evidence>
<evidence type="ECO:0000313" key="7">
    <source>
        <dbReference type="EMBL" id="OJH33449.1"/>
    </source>
</evidence>
<dbReference type="InterPro" id="IPR002130">
    <property type="entry name" value="Cyclophilin-type_PPIase_dom"/>
</dbReference>
<accession>A0A1L9ATW0</accession>
<feature type="chain" id="PRO_5013018906" description="peptidylprolyl isomerase" evidence="5">
    <location>
        <begin position="22"/>
        <end position="206"/>
    </location>
</feature>
<evidence type="ECO:0000256" key="5">
    <source>
        <dbReference type="SAM" id="SignalP"/>
    </source>
</evidence>
<dbReference type="PANTHER" id="PTHR43246">
    <property type="entry name" value="PEPTIDYL-PROLYL CIS-TRANS ISOMERASE CYP38, CHLOROPLASTIC"/>
    <property type="match status" value="1"/>
</dbReference>
<dbReference type="InterPro" id="IPR044665">
    <property type="entry name" value="E_coli_cyclophilin_A-like"/>
</dbReference>
<feature type="domain" description="PPIase cyclophilin-type" evidence="6">
    <location>
        <begin position="46"/>
        <end position="206"/>
    </location>
</feature>
<name>A0A1L9ATW0_9BACT</name>
<comment type="caution">
    <text evidence="7">The sequence shown here is derived from an EMBL/GenBank/DDBJ whole genome shotgun (WGS) entry which is preliminary data.</text>
</comment>
<dbReference type="OrthoDB" id="9807797at2"/>
<dbReference type="SUPFAM" id="SSF50891">
    <property type="entry name" value="Cyclophilin-like"/>
    <property type="match status" value="1"/>
</dbReference>
<dbReference type="Gene3D" id="2.40.100.10">
    <property type="entry name" value="Cyclophilin-like"/>
    <property type="match status" value="1"/>
</dbReference>
<feature type="signal peptide" evidence="5">
    <location>
        <begin position="1"/>
        <end position="21"/>
    </location>
</feature>
<dbReference type="EC" id="5.2.1.8" evidence="1"/>
<dbReference type="STRING" id="83449.BON30_48635"/>
<evidence type="ECO:0000313" key="8">
    <source>
        <dbReference type="Proteomes" id="UP000182229"/>
    </source>
</evidence>
<proteinExistence type="predicted"/>
<evidence type="ECO:0000256" key="3">
    <source>
        <dbReference type="ARBA" id="ARBA00023235"/>
    </source>
</evidence>
<reference evidence="8" key="1">
    <citation type="submission" date="2016-11" db="EMBL/GenBank/DDBJ databases">
        <authorList>
            <person name="Shukria A."/>
            <person name="Stevens D.C."/>
        </authorList>
    </citation>
    <scope>NUCLEOTIDE SEQUENCE [LARGE SCALE GENOMIC DNA]</scope>
    <source>
        <strain evidence="8">Cbfe23</strain>
    </source>
</reference>
<organism evidence="7 8">
    <name type="scientific">Cystobacter ferrugineus</name>
    <dbReference type="NCBI Taxonomy" id="83449"/>
    <lineage>
        <taxon>Bacteria</taxon>
        <taxon>Pseudomonadati</taxon>
        <taxon>Myxococcota</taxon>
        <taxon>Myxococcia</taxon>
        <taxon>Myxococcales</taxon>
        <taxon>Cystobacterineae</taxon>
        <taxon>Archangiaceae</taxon>
        <taxon>Cystobacter</taxon>
    </lineage>
</organism>
<gene>
    <name evidence="7" type="ORF">BON30_48635</name>
</gene>
<sequence length="206" mass="21858">MKPIVSSCCAVLLLLASASLAEPPKKETAPAAPAGKVNVVLRTEKGEIELELDEAHAPGTVRNFLGYVDAGLFKGGVFHRTVTPGNQPNNPVKIEVIQGGAAPSRKVELRAPIALERTSVTGLRHKDGTVSMARDTPDSAVSDFFICIGDQPELDFGGKRNPDGQGFGAFGRVVRGMDVVRAIQQAPARGQQLTPPVKILESSRKK</sequence>
<keyword evidence="5" id="KW-0732">Signal</keyword>
<feature type="region of interest" description="Disordered" evidence="4">
    <location>
        <begin position="187"/>
        <end position="206"/>
    </location>
</feature>
<dbReference type="PROSITE" id="PS50072">
    <property type="entry name" value="CSA_PPIASE_2"/>
    <property type="match status" value="1"/>
</dbReference>
<dbReference type="EMBL" id="MPIN01000037">
    <property type="protein sequence ID" value="OJH33449.1"/>
    <property type="molecule type" value="Genomic_DNA"/>
</dbReference>
<dbReference type="AlphaFoldDB" id="A0A1L9ATW0"/>
<evidence type="ECO:0000256" key="4">
    <source>
        <dbReference type="SAM" id="MobiDB-lite"/>
    </source>
</evidence>
<keyword evidence="8" id="KW-1185">Reference proteome</keyword>